<evidence type="ECO:0008006" key="3">
    <source>
        <dbReference type="Google" id="ProtNLM"/>
    </source>
</evidence>
<dbReference type="KEGG" id="vin:AKJ08_3041"/>
<accession>A0A0K1PHR6</accession>
<dbReference type="AlphaFoldDB" id="A0A0K1PHR6"/>
<name>A0A0K1PHR6_9BACT</name>
<proteinExistence type="predicted"/>
<dbReference type="Proteomes" id="UP000055590">
    <property type="component" value="Chromosome"/>
</dbReference>
<dbReference type="Pfam" id="PF07237">
    <property type="entry name" value="DUF1428"/>
    <property type="match status" value="1"/>
</dbReference>
<dbReference type="STRING" id="1391653.AKJ08_3041"/>
<dbReference type="PIRSF" id="PIRSF007028">
    <property type="entry name" value="UCP007028"/>
    <property type="match status" value="1"/>
</dbReference>
<evidence type="ECO:0000313" key="1">
    <source>
        <dbReference type="EMBL" id="AKU92654.1"/>
    </source>
</evidence>
<evidence type="ECO:0000313" key="2">
    <source>
        <dbReference type="Proteomes" id="UP000055590"/>
    </source>
</evidence>
<protein>
    <recommendedName>
        <fullName evidence="3">RNA signal recognition particle 4.5S RNA</fullName>
    </recommendedName>
</protein>
<dbReference type="PATRIC" id="fig|1391653.3.peg.3172"/>
<reference evidence="1 2" key="1">
    <citation type="submission" date="2015-08" db="EMBL/GenBank/DDBJ databases">
        <authorList>
            <person name="Babu N.S."/>
            <person name="Beckwith C.J."/>
            <person name="Beseler K.G."/>
            <person name="Brison A."/>
            <person name="Carone J.V."/>
            <person name="Caskin T.P."/>
            <person name="Diamond M."/>
            <person name="Durham M.E."/>
            <person name="Foxe J.M."/>
            <person name="Go M."/>
            <person name="Henderson B.A."/>
            <person name="Jones I.B."/>
            <person name="McGettigan J.A."/>
            <person name="Micheletti S.J."/>
            <person name="Nasrallah M.E."/>
            <person name="Ortiz D."/>
            <person name="Piller C.R."/>
            <person name="Privatt S.R."/>
            <person name="Schneider S.L."/>
            <person name="Sharp S."/>
            <person name="Smith T.C."/>
            <person name="Stanton J.D."/>
            <person name="Ullery H.E."/>
            <person name="Wilson R.J."/>
            <person name="Serrano M.G."/>
            <person name="Buck G."/>
            <person name="Lee V."/>
            <person name="Wang Y."/>
            <person name="Carvalho R."/>
            <person name="Voegtly L."/>
            <person name="Shi R."/>
            <person name="Duckworth R."/>
            <person name="Johnson A."/>
            <person name="Loviza R."/>
            <person name="Walstead R."/>
            <person name="Shah Z."/>
            <person name="Kiflezghi M."/>
            <person name="Wade K."/>
            <person name="Ball S.L."/>
            <person name="Bradley K.W."/>
            <person name="Asai D.J."/>
            <person name="Bowman C.A."/>
            <person name="Russell D.A."/>
            <person name="Pope W.H."/>
            <person name="Jacobs-Sera D."/>
            <person name="Hendrix R.W."/>
            <person name="Hatfull G.F."/>
        </authorList>
    </citation>
    <scope>NUCLEOTIDE SEQUENCE [LARGE SCALE GENOMIC DNA]</scope>
    <source>
        <strain evidence="1 2">DSM 27710</strain>
    </source>
</reference>
<dbReference type="InterPro" id="IPR011008">
    <property type="entry name" value="Dimeric_a/b-barrel"/>
</dbReference>
<sequence>MSYVDGFVVGVPVDKKEVYREHAAKAAAIFKEHGATRVVEAWGDDVPSGKVNDFKTAVHAKSNEVVVFSWVEYPNKAVRNAAVEKVMSDPRMKELGAMPFDGQRMIIGGFETILDR</sequence>
<dbReference type="InterPro" id="IPR009874">
    <property type="entry name" value="DUF1428"/>
</dbReference>
<dbReference type="RefSeq" id="WP_050726793.1">
    <property type="nucleotide sequence ID" value="NZ_CP012332.1"/>
</dbReference>
<gene>
    <name evidence="1" type="ORF">AKJ08_3041</name>
</gene>
<dbReference type="SUPFAM" id="SSF54909">
    <property type="entry name" value="Dimeric alpha+beta barrel"/>
    <property type="match status" value="1"/>
</dbReference>
<dbReference type="EMBL" id="CP012332">
    <property type="protein sequence ID" value="AKU92654.1"/>
    <property type="molecule type" value="Genomic_DNA"/>
</dbReference>
<dbReference type="Gene3D" id="3.30.70.100">
    <property type="match status" value="1"/>
</dbReference>
<keyword evidence="2" id="KW-1185">Reference proteome</keyword>
<organism evidence="1 2">
    <name type="scientific">Vulgatibacter incomptus</name>
    <dbReference type="NCBI Taxonomy" id="1391653"/>
    <lineage>
        <taxon>Bacteria</taxon>
        <taxon>Pseudomonadati</taxon>
        <taxon>Myxococcota</taxon>
        <taxon>Myxococcia</taxon>
        <taxon>Myxococcales</taxon>
        <taxon>Cystobacterineae</taxon>
        <taxon>Vulgatibacteraceae</taxon>
        <taxon>Vulgatibacter</taxon>
    </lineage>
</organism>
<dbReference type="OrthoDB" id="9792392at2"/>